<feature type="domain" description="Type II secretion system protein GspF" evidence="7">
    <location>
        <begin position="246"/>
        <end position="367"/>
    </location>
</feature>
<protein>
    <submittedName>
        <fullName evidence="8">Type II secretion system protein</fullName>
    </submittedName>
</protein>
<evidence type="ECO:0000256" key="3">
    <source>
        <dbReference type="ARBA" id="ARBA00022475"/>
    </source>
</evidence>
<feature type="domain" description="Type II secretion system protein GspF" evidence="7">
    <location>
        <begin position="47"/>
        <end position="165"/>
    </location>
</feature>
<evidence type="ECO:0000256" key="5">
    <source>
        <dbReference type="ARBA" id="ARBA00022989"/>
    </source>
</evidence>
<keyword evidence="3" id="KW-1003">Cell membrane</keyword>
<evidence type="ECO:0000313" key="8">
    <source>
        <dbReference type="EMBL" id="KPX40149.1"/>
    </source>
</evidence>
<sequence length="379" mass="42075">MLTATCWMPKRLRQKSMLSKVMDAWSGLVDGFYRNQFGGNERIRLYESMTALLENGVPLDLALDRIGSIYSDGGRRARHPIALASYGIGKAVDGGKTLAQACLNWVPYQEHAVISAGEKSGNLIQAFSDCVRIIEARQKVMKLVVSTASYPVFVWSLMAYLLNVIATRVVPAMSRSSNPEAWSGAPMVLHMIATFVTNWGLLTLCLVVVLVVTSVVTLPYFRGPWRTRLEILPPWSIYKALHGSTFLLNIAVMLRANIDPLGALDTLKRGANPWLRERLEAAHYGVRMGKNFGEALDLSGHEFPDHEAIQFLIVLSTTQSFSAAVHRYSLRWLEISLKQVERYAKTLSLVSMVLIGLLMILVMVGAYSMTGNATQGMQH</sequence>
<evidence type="ECO:0000259" key="7">
    <source>
        <dbReference type="Pfam" id="PF00482"/>
    </source>
</evidence>
<dbReference type="AlphaFoldDB" id="A0A0P9R549"/>
<keyword evidence="6" id="KW-0472">Membrane</keyword>
<dbReference type="GO" id="GO:0005886">
    <property type="term" value="C:plasma membrane"/>
    <property type="evidence" value="ECO:0007669"/>
    <property type="project" value="UniProtKB-SubCell"/>
</dbReference>
<dbReference type="InterPro" id="IPR018076">
    <property type="entry name" value="T2SS_GspF_dom"/>
</dbReference>
<comment type="caution">
    <text evidence="8">The sequence shown here is derived from an EMBL/GenBank/DDBJ whole genome shotgun (WGS) entry which is preliminary data.</text>
</comment>
<dbReference type="Pfam" id="PF00482">
    <property type="entry name" value="T2SSF"/>
    <property type="match status" value="2"/>
</dbReference>
<dbReference type="PATRIC" id="fig|251654.3.peg.3438"/>
<dbReference type="InterPro" id="IPR003004">
    <property type="entry name" value="GspF/PilC"/>
</dbReference>
<dbReference type="InterPro" id="IPR042094">
    <property type="entry name" value="T2SS_GspF_sf"/>
</dbReference>
<dbReference type="Proteomes" id="UP000050557">
    <property type="component" value="Unassembled WGS sequence"/>
</dbReference>
<organism evidence="8 9">
    <name type="scientific">Pseudomonas syringae pv. helianthi</name>
    <dbReference type="NCBI Taxonomy" id="251654"/>
    <lineage>
        <taxon>Bacteria</taxon>
        <taxon>Pseudomonadati</taxon>
        <taxon>Pseudomonadota</taxon>
        <taxon>Gammaproteobacteria</taxon>
        <taxon>Pseudomonadales</taxon>
        <taxon>Pseudomonadaceae</taxon>
        <taxon>Pseudomonas</taxon>
    </lineage>
</organism>
<evidence type="ECO:0000256" key="1">
    <source>
        <dbReference type="ARBA" id="ARBA00004651"/>
    </source>
</evidence>
<reference evidence="8 9" key="1">
    <citation type="submission" date="2015-09" db="EMBL/GenBank/DDBJ databases">
        <title>Genome announcement of multiple Pseudomonas syringae strains.</title>
        <authorList>
            <person name="Thakur S."/>
            <person name="Wang P.W."/>
            <person name="Gong Y."/>
            <person name="Weir B.S."/>
            <person name="Guttman D.S."/>
        </authorList>
    </citation>
    <scope>NUCLEOTIDE SEQUENCE [LARGE SCALE GENOMIC DNA]</scope>
    <source>
        <strain evidence="8 9">ICMP4531</strain>
    </source>
</reference>
<comment type="subcellular location">
    <subcellularLocation>
        <location evidence="1">Cell membrane</location>
        <topology evidence="1">Multi-pass membrane protein</topology>
    </subcellularLocation>
</comment>
<keyword evidence="5" id="KW-1133">Transmembrane helix</keyword>
<name>A0A0P9R549_9PSED</name>
<evidence type="ECO:0000256" key="6">
    <source>
        <dbReference type="ARBA" id="ARBA00023136"/>
    </source>
</evidence>
<gene>
    <name evidence="8" type="ORF">ALO68_05238</name>
</gene>
<evidence type="ECO:0000256" key="2">
    <source>
        <dbReference type="ARBA" id="ARBA00005745"/>
    </source>
</evidence>
<evidence type="ECO:0000313" key="9">
    <source>
        <dbReference type="Proteomes" id="UP000050557"/>
    </source>
</evidence>
<dbReference type="PANTHER" id="PTHR30012">
    <property type="entry name" value="GENERAL SECRETION PATHWAY PROTEIN"/>
    <property type="match status" value="1"/>
</dbReference>
<keyword evidence="4" id="KW-0812">Transmembrane</keyword>
<evidence type="ECO:0000256" key="4">
    <source>
        <dbReference type="ARBA" id="ARBA00022692"/>
    </source>
</evidence>
<dbReference type="PANTHER" id="PTHR30012:SF0">
    <property type="entry name" value="TYPE II SECRETION SYSTEM PROTEIN F-RELATED"/>
    <property type="match status" value="1"/>
</dbReference>
<proteinExistence type="inferred from homology"/>
<accession>A0A0P9R549</accession>
<dbReference type="EMBL" id="LJQM01000250">
    <property type="protein sequence ID" value="KPX40149.1"/>
    <property type="molecule type" value="Genomic_DNA"/>
</dbReference>
<dbReference type="Gene3D" id="1.20.81.30">
    <property type="entry name" value="Type II secretion system (T2SS), domain F"/>
    <property type="match status" value="2"/>
</dbReference>
<comment type="similarity">
    <text evidence="2">Belongs to the GSP F family.</text>
</comment>